<organism evidence="1 2">
    <name type="scientific">Mycena metata</name>
    <dbReference type="NCBI Taxonomy" id="1033252"/>
    <lineage>
        <taxon>Eukaryota</taxon>
        <taxon>Fungi</taxon>
        <taxon>Dikarya</taxon>
        <taxon>Basidiomycota</taxon>
        <taxon>Agaricomycotina</taxon>
        <taxon>Agaricomycetes</taxon>
        <taxon>Agaricomycetidae</taxon>
        <taxon>Agaricales</taxon>
        <taxon>Marasmiineae</taxon>
        <taxon>Mycenaceae</taxon>
        <taxon>Mycena</taxon>
    </lineage>
</organism>
<proteinExistence type="predicted"/>
<reference evidence="1" key="1">
    <citation type="submission" date="2023-03" db="EMBL/GenBank/DDBJ databases">
        <title>Massive genome expansion in bonnet fungi (Mycena s.s.) driven by repeated elements and novel gene families across ecological guilds.</title>
        <authorList>
            <consortium name="Lawrence Berkeley National Laboratory"/>
            <person name="Harder C.B."/>
            <person name="Miyauchi S."/>
            <person name="Viragh M."/>
            <person name="Kuo A."/>
            <person name="Thoen E."/>
            <person name="Andreopoulos B."/>
            <person name="Lu D."/>
            <person name="Skrede I."/>
            <person name="Drula E."/>
            <person name="Henrissat B."/>
            <person name="Morin E."/>
            <person name="Kohler A."/>
            <person name="Barry K."/>
            <person name="LaButti K."/>
            <person name="Morin E."/>
            <person name="Salamov A."/>
            <person name="Lipzen A."/>
            <person name="Mereny Z."/>
            <person name="Hegedus B."/>
            <person name="Baldrian P."/>
            <person name="Stursova M."/>
            <person name="Weitz H."/>
            <person name="Taylor A."/>
            <person name="Grigoriev I.V."/>
            <person name="Nagy L.G."/>
            <person name="Martin F."/>
            <person name="Kauserud H."/>
        </authorList>
    </citation>
    <scope>NUCLEOTIDE SEQUENCE</scope>
    <source>
        <strain evidence="1">CBHHK182m</strain>
    </source>
</reference>
<keyword evidence="2" id="KW-1185">Reference proteome</keyword>
<evidence type="ECO:0000313" key="2">
    <source>
        <dbReference type="Proteomes" id="UP001215598"/>
    </source>
</evidence>
<protein>
    <submittedName>
        <fullName evidence="1">Uncharacterized protein</fullName>
    </submittedName>
</protein>
<evidence type="ECO:0000313" key="1">
    <source>
        <dbReference type="EMBL" id="KAJ7714992.1"/>
    </source>
</evidence>
<comment type="caution">
    <text evidence="1">The sequence shown here is derived from an EMBL/GenBank/DDBJ whole genome shotgun (WGS) entry which is preliminary data.</text>
</comment>
<accession>A0AAD7H8H8</accession>
<dbReference type="AlphaFoldDB" id="A0AAD7H8H8"/>
<name>A0AAD7H8H8_9AGAR</name>
<dbReference type="Proteomes" id="UP001215598">
    <property type="component" value="Unassembled WGS sequence"/>
</dbReference>
<dbReference type="EMBL" id="JARKIB010000316">
    <property type="protein sequence ID" value="KAJ7714992.1"/>
    <property type="molecule type" value="Genomic_DNA"/>
</dbReference>
<sequence length="221" mass="25322">MNLANIGAKDGKLGSLSPKPLLTNIDAGQSPTKIIQEIYSHLNLFIDAVCLGATCQVLSPVFLDRRLYQKYLVKIEGGEDFDGTLYSYPFDEISHTRFRLSSFWTNSGLYDRIPPFDNTSSPLQDLCGISSWPATSATWKVLRNLSRKQYVREVALYDLMGKYKDVDLRLPIPYVNWSVWAGDRFDVVKDSDALHEDVAWLDVSDKVLEELEMVWKWYHQC</sequence>
<gene>
    <name evidence="1" type="ORF">B0H16DRAFT_1898921</name>
</gene>